<evidence type="ECO:0000313" key="5">
    <source>
        <dbReference type="Proteomes" id="UP000299102"/>
    </source>
</evidence>
<dbReference type="Pfam" id="PF24681">
    <property type="entry name" value="Kelch_KLHDC2_KLHL20_DRC7"/>
    <property type="match status" value="1"/>
</dbReference>
<dbReference type="InterPro" id="IPR011705">
    <property type="entry name" value="BACK"/>
</dbReference>
<name>A0A4C1YDP5_EUMVA</name>
<dbReference type="InterPro" id="IPR015915">
    <property type="entry name" value="Kelch-typ_b-propeller"/>
</dbReference>
<dbReference type="PANTHER" id="PTHR24412">
    <property type="entry name" value="KELCH PROTEIN"/>
    <property type="match status" value="1"/>
</dbReference>
<sequence length="510" mass="56807">MYEFSKLLIYRFAESFNCSDLSERALIYAGEHWATIAQREELLDLPFIVFSKMLSSNEFAVQNEMDIVLAVVRWLQHEPTSRAKCCPDLVRHLRLNSLPTHVLDEIWNKLLDAQLLELFRLSSEQMTAITHARPRGCVFSLYLVGGSVENMDSEATVLKYDVHKRTWEIMAPMATPRYNVGVAALGGRLYAVGGYMYNLNYEETLSTGEVYDPTHLDKLSRHVAITKKIPIVYERDASSLEELLGETNKWSPMAAMDEAREGMGVVVFNEKLYVFGGDGAYGELSSIEAYDPEADKWTPAGDMPHALYNMSIVTHRGAIYIAGGKMPSCTSKSLLRYEPTAGLRGEWRYCAEMSRRRHGHAAAVLDDWLYVIGGYDDANGIMDSVTRYDFGTPSESRWSPLPMDTQYVADLIGRNKISGVENGEMNREWGGVGASRPANDKDRWEDVAPLQQGRAACAAGAAGGALLVAGGHDGSHLSSLETYAAADDCWRRGPDMPWPCSDVGYAVLRY</sequence>
<dbReference type="AlphaFoldDB" id="A0A4C1YDP5"/>
<dbReference type="OrthoDB" id="1022638at2759"/>
<dbReference type="Pfam" id="PF01344">
    <property type="entry name" value="Kelch_1"/>
    <property type="match status" value="2"/>
</dbReference>
<dbReference type="Pfam" id="PF07707">
    <property type="entry name" value="BACK"/>
    <property type="match status" value="1"/>
</dbReference>
<dbReference type="SMART" id="SM00875">
    <property type="entry name" value="BACK"/>
    <property type="match status" value="1"/>
</dbReference>
<proteinExistence type="predicted"/>
<dbReference type="InterPro" id="IPR006652">
    <property type="entry name" value="Kelch_1"/>
</dbReference>
<dbReference type="InterPro" id="IPR011043">
    <property type="entry name" value="Gal_Oxase/kelch_b-propeller"/>
</dbReference>
<accession>A0A4C1YDP5</accession>
<evidence type="ECO:0000259" key="3">
    <source>
        <dbReference type="SMART" id="SM00875"/>
    </source>
</evidence>
<dbReference type="Proteomes" id="UP000299102">
    <property type="component" value="Unassembled WGS sequence"/>
</dbReference>
<evidence type="ECO:0000256" key="2">
    <source>
        <dbReference type="ARBA" id="ARBA00022737"/>
    </source>
</evidence>
<dbReference type="STRING" id="151549.A0A4C1YDP5"/>
<dbReference type="SMART" id="SM00612">
    <property type="entry name" value="Kelch"/>
    <property type="match status" value="5"/>
</dbReference>
<protein>
    <submittedName>
        <fullName evidence="4">Kelch-like protein 17</fullName>
    </submittedName>
</protein>
<dbReference type="EMBL" id="BGZK01001199">
    <property type="protein sequence ID" value="GBP74226.1"/>
    <property type="molecule type" value="Genomic_DNA"/>
</dbReference>
<organism evidence="4 5">
    <name type="scientific">Eumeta variegata</name>
    <name type="common">Bagworm moth</name>
    <name type="synonym">Eumeta japonica</name>
    <dbReference type="NCBI Taxonomy" id="151549"/>
    <lineage>
        <taxon>Eukaryota</taxon>
        <taxon>Metazoa</taxon>
        <taxon>Ecdysozoa</taxon>
        <taxon>Arthropoda</taxon>
        <taxon>Hexapoda</taxon>
        <taxon>Insecta</taxon>
        <taxon>Pterygota</taxon>
        <taxon>Neoptera</taxon>
        <taxon>Endopterygota</taxon>
        <taxon>Lepidoptera</taxon>
        <taxon>Glossata</taxon>
        <taxon>Ditrysia</taxon>
        <taxon>Tineoidea</taxon>
        <taxon>Psychidae</taxon>
        <taxon>Oiketicinae</taxon>
        <taxon>Eumeta</taxon>
    </lineage>
</organism>
<dbReference type="PANTHER" id="PTHR24412:SF489">
    <property type="entry name" value="RING FINGER DOMAIN AND KELCH REPEAT-CONTAINING PROTEIN DDB_G0271372"/>
    <property type="match status" value="1"/>
</dbReference>
<gene>
    <name evidence="4" type="primary">Klhl17</name>
    <name evidence="4" type="ORF">EVAR_54579_1</name>
</gene>
<evidence type="ECO:0000313" key="4">
    <source>
        <dbReference type="EMBL" id="GBP74226.1"/>
    </source>
</evidence>
<dbReference type="Gene3D" id="2.120.10.80">
    <property type="entry name" value="Kelch-type beta propeller"/>
    <property type="match status" value="3"/>
</dbReference>
<dbReference type="Gene3D" id="1.25.40.420">
    <property type="match status" value="1"/>
</dbReference>
<reference evidence="4 5" key="1">
    <citation type="journal article" date="2019" name="Commun. Biol.">
        <title>The bagworm genome reveals a unique fibroin gene that provides high tensile strength.</title>
        <authorList>
            <person name="Kono N."/>
            <person name="Nakamura H."/>
            <person name="Ohtoshi R."/>
            <person name="Tomita M."/>
            <person name="Numata K."/>
            <person name="Arakawa K."/>
        </authorList>
    </citation>
    <scope>NUCLEOTIDE SEQUENCE [LARGE SCALE GENOMIC DNA]</scope>
</reference>
<feature type="domain" description="BACK" evidence="3">
    <location>
        <begin position="7"/>
        <end position="108"/>
    </location>
</feature>
<evidence type="ECO:0000256" key="1">
    <source>
        <dbReference type="ARBA" id="ARBA00022441"/>
    </source>
</evidence>
<keyword evidence="1" id="KW-0880">Kelch repeat</keyword>
<comment type="caution">
    <text evidence="4">The sequence shown here is derived from an EMBL/GenBank/DDBJ whole genome shotgun (WGS) entry which is preliminary data.</text>
</comment>
<keyword evidence="5" id="KW-1185">Reference proteome</keyword>
<keyword evidence="2" id="KW-0677">Repeat</keyword>
<dbReference type="SUPFAM" id="SSF50965">
    <property type="entry name" value="Galactose oxidase, central domain"/>
    <property type="match status" value="1"/>
</dbReference>